<organism evidence="1 2">
    <name type="scientific">Coprinellus micaceus</name>
    <name type="common">Glistening ink-cap mushroom</name>
    <name type="synonym">Coprinus micaceus</name>
    <dbReference type="NCBI Taxonomy" id="71717"/>
    <lineage>
        <taxon>Eukaryota</taxon>
        <taxon>Fungi</taxon>
        <taxon>Dikarya</taxon>
        <taxon>Basidiomycota</taxon>
        <taxon>Agaricomycotina</taxon>
        <taxon>Agaricomycetes</taxon>
        <taxon>Agaricomycetidae</taxon>
        <taxon>Agaricales</taxon>
        <taxon>Agaricineae</taxon>
        <taxon>Psathyrellaceae</taxon>
        <taxon>Coprinellus</taxon>
    </lineage>
</organism>
<proteinExistence type="predicted"/>
<name>A0A4Y7RNK3_COPMI</name>
<evidence type="ECO:0000313" key="2">
    <source>
        <dbReference type="Proteomes" id="UP000298030"/>
    </source>
</evidence>
<evidence type="ECO:0000313" key="1">
    <source>
        <dbReference type="EMBL" id="TEB10421.1"/>
    </source>
</evidence>
<protein>
    <submittedName>
        <fullName evidence="1">Uncharacterized protein</fullName>
    </submittedName>
</protein>
<keyword evidence="2" id="KW-1185">Reference proteome</keyword>
<comment type="caution">
    <text evidence="1">The sequence shown here is derived from an EMBL/GenBank/DDBJ whole genome shotgun (WGS) entry which is preliminary data.</text>
</comment>
<sequence length="137" mass="15932">MRERGSVGRWMELPLSEECKRWVWQEERKGRSVRRGCSKEIDGGSATRLGGFDDGSIVAGMSFLRFFAHFGAPFVPSLLCPWPRLFCRSQVISFPNFDPSPYFDYPIRPPQLNLFLCWCCVRWLPSRFFVSRLTICP</sequence>
<accession>A0A4Y7RNK3</accession>
<reference evidence="1 2" key="1">
    <citation type="journal article" date="2019" name="Nat. Ecol. Evol.">
        <title>Megaphylogeny resolves global patterns of mushroom evolution.</title>
        <authorList>
            <person name="Varga T."/>
            <person name="Krizsan K."/>
            <person name="Foldi C."/>
            <person name="Dima B."/>
            <person name="Sanchez-Garcia M."/>
            <person name="Sanchez-Ramirez S."/>
            <person name="Szollosi G.J."/>
            <person name="Szarkandi J.G."/>
            <person name="Papp V."/>
            <person name="Albert L."/>
            <person name="Andreopoulos W."/>
            <person name="Angelini C."/>
            <person name="Antonin V."/>
            <person name="Barry K.W."/>
            <person name="Bougher N.L."/>
            <person name="Buchanan P."/>
            <person name="Buyck B."/>
            <person name="Bense V."/>
            <person name="Catcheside P."/>
            <person name="Chovatia M."/>
            <person name="Cooper J."/>
            <person name="Damon W."/>
            <person name="Desjardin D."/>
            <person name="Finy P."/>
            <person name="Geml J."/>
            <person name="Haridas S."/>
            <person name="Hughes K."/>
            <person name="Justo A."/>
            <person name="Karasinski D."/>
            <person name="Kautmanova I."/>
            <person name="Kiss B."/>
            <person name="Kocsube S."/>
            <person name="Kotiranta H."/>
            <person name="LaButti K.M."/>
            <person name="Lechner B.E."/>
            <person name="Liimatainen K."/>
            <person name="Lipzen A."/>
            <person name="Lukacs Z."/>
            <person name="Mihaltcheva S."/>
            <person name="Morgado L.N."/>
            <person name="Niskanen T."/>
            <person name="Noordeloos M.E."/>
            <person name="Ohm R.A."/>
            <person name="Ortiz-Santana B."/>
            <person name="Ovrebo C."/>
            <person name="Racz N."/>
            <person name="Riley R."/>
            <person name="Savchenko A."/>
            <person name="Shiryaev A."/>
            <person name="Soop K."/>
            <person name="Spirin V."/>
            <person name="Szebenyi C."/>
            <person name="Tomsovsky M."/>
            <person name="Tulloss R.E."/>
            <person name="Uehling J."/>
            <person name="Grigoriev I.V."/>
            <person name="Vagvolgyi C."/>
            <person name="Papp T."/>
            <person name="Martin F.M."/>
            <person name="Miettinen O."/>
            <person name="Hibbett D.S."/>
            <person name="Nagy L.G."/>
        </authorList>
    </citation>
    <scope>NUCLEOTIDE SEQUENCE [LARGE SCALE GENOMIC DNA]</scope>
    <source>
        <strain evidence="1 2">FP101781</strain>
    </source>
</reference>
<dbReference type="AlphaFoldDB" id="A0A4Y7RNK3"/>
<dbReference type="EMBL" id="QPFP01000471">
    <property type="protein sequence ID" value="TEB10421.1"/>
    <property type="molecule type" value="Genomic_DNA"/>
</dbReference>
<dbReference type="Proteomes" id="UP000298030">
    <property type="component" value="Unassembled WGS sequence"/>
</dbReference>
<gene>
    <name evidence="1" type="ORF">FA13DRAFT_1031960</name>
</gene>